<sequence length="296" mass="32942">MTAPTDAFWRDPRLGTPERVDLSAGTLDYHSHGYGPTLLFVHGYLVNANIWRTLVPLLGDRYRCITPDWPLGSHRTALNPGADLSPRGMGDLIAEFVERTGLDDVTLIGNDSGGAYAQVAAAQHPDRFVRLVLNSCETPRCSWPPNPGGFGLLKRAAAHPVTHRALYQPLRLPQTWRWPNTYGWLAKNPIEHAVMRTYVGPVLADRAIRRDGRAAISTVSADHVRRAADLLARRDTLPIHLLWAEDDRVFPLEHAVAYAERLGAELATIPESYTYTAEDQPERMAEALDRWLSSSA</sequence>
<accession>A0A6M1R0K5</accession>
<evidence type="ECO:0000313" key="2">
    <source>
        <dbReference type="EMBL" id="NGN95833.1"/>
    </source>
</evidence>
<evidence type="ECO:0000313" key="3">
    <source>
        <dbReference type="Proteomes" id="UP000483261"/>
    </source>
</evidence>
<name>A0A6M1R0K5_9ACTN</name>
<dbReference type="AlphaFoldDB" id="A0A6M1R0K5"/>
<organism evidence="2 3">
    <name type="scientific">Nocardioides turkmenicus</name>
    <dbReference type="NCBI Taxonomy" id="2711220"/>
    <lineage>
        <taxon>Bacteria</taxon>
        <taxon>Bacillati</taxon>
        <taxon>Actinomycetota</taxon>
        <taxon>Actinomycetes</taxon>
        <taxon>Propionibacteriales</taxon>
        <taxon>Nocardioidaceae</taxon>
        <taxon>Nocardioides</taxon>
    </lineage>
</organism>
<dbReference type="SUPFAM" id="SSF53474">
    <property type="entry name" value="alpha/beta-Hydrolases"/>
    <property type="match status" value="1"/>
</dbReference>
<dbReference type="RefSeq" id="WP_165114011.1">
    <property type="nucleotide sequence ID" value="NZ_JAALAA010000031.1"/>
</dbReference>
<dbReference type="PANTHER" id="PTHR43798">
    <property type="entry name" value="MONOACYLGLYCEROL LIPASE"/>
    <property type="match status" value="1"/>
</dbReference>
<dbReference type="InterPro" id="IPR000073">
    <property type="entry name" value="AB_hydrolase_1"/>
</dbReference>
<evidence type="ECO:0000259" key="1">
    <source>
        <dbReference type="Pfam" id="PF00561"/>
    </source>
</evidence>
<dbReference type="InterPro" id="IPR050266">
    <property type="entry name" value="AB_hydrolase_sf"/>
</dbReference>
<gene>
    <name evidence="2" type="ORF">G5C66_24230</name>
</gene>
<dbReference type="Gene3D" id="3.40.50.1820">
    <property type="entry name" value="alpha/beta hydrolase"/>
    <property type="match status" value="1"/>
</dbReference>
<feature type="domain" description="AB hydrolase-1" evidence="1">
    <location>
        <begin position="36"/>
        <end position="262"/>
    </location>
</feature>
<keyword evidence="2" id="KW-0378">Hydrolase</keyword>
<reference evidence="2 3" key="1">
    <citation type="submission" date="2020-02" db="EMBL/GenBank/DDBJ databases">
        <title>Whole-genome analyses of novel actinobacteria.</title>
        <authorList>
            <person name="Sahin N."/>
        </authorList>
    </citation>
    <scope>NUCLEOTIDE SEQUENCE [LARGE SCALE GENOMIC DNA]</scope>
    <source>
        <strain evidence="2 3">KC13</strain>
    </source>
</reference>
<protein>
    <submittedName>
        <fullName evidence="2">Alpha/beta hydrolase</fullName>
    </submittedName>
</protein>
<dbReference type="InterPro" id="IPR029058">
    <property type="entry name" value="AB_hydrolase_fold"/>
</dbReference>
<comment type="caution">
    <text evidence="2">The sequence shown here is derived from an EMBL/GenBank/DDBJ whole genome shotgun (WGS) entry which is preliminary data.</text>
</comment>
<keyword evidence="3" id="KW-1185">Reference proteome</keyword>
<dbReference type="EMBL" id="JAALAA010000031">
    <property type="protein sequence ID" value="NGN95833.1"/>
    <property type="molecule type" value="Genomic_DNA"/>
</dbReference>
<proteinExistence type="predicted"/>
<dbReference type="Pfam" id="PF00561">
    <property type="entry name" value="Abhydrolase_1"/>
    <property type="match status" value="1"/>
</dbReference>
<dbReference type="Proteomes" id="UP000483261">
    <property type="component" value="Unassembled WGS sequence"/>
</dbReference>
<dbReference type="GO" id="GO:0016787">
    <property type="term" value="F:hydrolase activity"/>
    <property type="evidence" value="ECO:0007669"/>
    <property type="project" value="UniProtKB-KW"/>
</dbReference>